<protein>
    <submittedName>
        <fullName evidence="1">Uncharacterized protein</fullName>
    </submittedName>
</protein>
<dbReference type="CDD" id="cd09275">
    <property type="entry name" value="RNase_HI_RT_DIRS1"/>
    <property type="match status" value="1"/>
</dbReference>
<dbReference type="GO" id="GO:0003677">
    <property type="term" value="F:DNA binding"/>
    <property type="evidence" value="ECO:0007669"/>
    <property type="project" value="InterPro"/>
</dbReference>
<sequence>MGCQSDREIEFPKYIVQKRRYLSEKVEQIERFGINESRLEQQNVDQKVNSRRDPLMEENSPQQLLNSLDISRTRSSLDYGRFRNTVGRNITTDKNGTNSQRELAAILLGIQSIGKNFEVGEIKSLKIQSDNSTAIFDLRRGAAAPALCKLVDQILQTPENMKIQFSSFHIPGKDNKEADSLSRLSTSGNYGIRKEVLDEALQELAMQPTIDYLANRRNRKCRRFYSLIWDPWAHVQGGMKAKQKRKSPLLHPPMPLIQRVLNKVRKDQIKVIMIIQHWQIQSWWRDLQELKIKSINLGKSSDVLEVVGRMRKQKTAPPSRRRADSAYQRYRGEKLFKQIAAQRGLTDEITNDSIESWHGAWRRHRQRLGQFLNYWEGISRKWEDLKIKSACAVTLLLKVAGHNEHKINGKMLEQIMKKHSAAIKKVHKEEPIYHLDDLLKILDQRAQTIDQLTEDILLGCTIETIIAFSKLRLKEVMRATAEKIQTIPVLWLDNWTKKNSNRPKPTMLWSLTKTNRVASTQQPSRAAHAIMNLAGINKSRTITSIRSSSITKAIDQGATPYQINRFSRHKDGPTQFSSSMIRISIMTQERDLRNFERQSQQKVSSRYVNAKIITRYDVVIYAFHQSRANL</sequence>
<dbReference type="AlphaFoldDB" id="A0A5J4VVZ7"/>
<dbReference type="Gene3D" id="3.30.420.10">
    <property type="entry name" value="Ribonuclease H-like superfamily/Ribonuclease H"/>
    <property type="match status" value="1"/>
</dbReference>
<accession>A0A5J4VVZ7</accession>
<dbReference type="InterPro" id="IPR052055">
    <property type="entry name" value="Hepadnavirus_pol/RT"/>
</dbReference>
<evidence type="ECO:0000313" key="2">
    <source>
        <dbReference type="Proteomes" id="UP000324800"/>
    </source>
</evidence>
<gene>
    <name evidence="1" type="ORF">EZS28_017677</name>
</gene>
<dbReference type="PANTHER" id="PTHR33050">
    <property type="entry name" value="REVERSE TRANSCRIPTASE DOMAIN-CONTAINING PROTEIN"/>
    <property type="match status" value="1"/>
</dbReference>
<reference evidence="1 2" key="1">
    <citation type="submission" date="2019-03" db="EMBL/GenBank/DDBJ databases">
        <title>Single cell metagenomics reveals metabolic interactions within the superorganism composed of flagellate Streblomastix strix and complex community of Bacteroidetes bacteria on its surface.</title>
        <authorList>
            <person name="Treitli S.C."/>
            <person name="Kolisko M."/>
            <person name="Husnik F."/>
            <person name="Keeling P."/>
            <person name="Hampl V."/>
        </authorList>
    </citation>
    <scope>NUCLEOTIDE SEQUENCE [LARGE SCALE GENOMIC DNA]</scope>
    <source>
        <strain evidence="1">ST1C</strain>
    </source>
</reference>
<evidence type="ECO:0000313" key="1">
    <source>
        <dbReference type="EMBL" id="KAA6386797.1"/>
    </source>
</evidence>
<dbReference type="SUPFAM" id="SSF56349">
    <property type="entry name" value="DNA breaking-rejoining enzymes"/>
    <property type="match status" value="1"/>
</dbReference>
<dbReference type="InterPro" id="IPR036397">
    <property type="entry name" value="RNaseH_sf"/>
</dbReference>
<dbReference type="PANTHER" id="PTHR33050:SF7">
    <property type="entry name" value="RIBONUCLEASE H"/>
    <property type="match status" value="1"/>
</dbReference>
<proteinExistence type="predicted"/>
<comment type="caution">
    <text evidence="1">The sequence shown here is derived from an EMBL/GenBank/DDBJ whole genome shotgun (WGS) entry which is preliminary data.</text>
</comment>
<name>A0A5J4VVZ7_9EUKA</name>
<dbReference type="Proteomes" id="UP000324800">
    <property type="component" value="Unassembled WGS sequence"/>
</dbReference>
<dbReference type="EMBL" id="SNRW01004648">
    <property type="protein sequence ID" value="KAA6386797.1"/>
    <property type="molecule type" value="Genomic_DNA"/>
</dbReference>
<organism evidence="1 2">
    <name type="scientific">Streblomastix strix</name>
    <dbReference type="NCBI Taxonomy" id="222440"/>
    <lineage>
        <taxon>Eukaryota</taxon>
        <taxon>Metamonada</taxon>
        <taxon>Preaxostyla</taxon>
        <taxon>Oxymonadida</taxon>
        <taxon>Streblomastigidae</taxon>
        <taxon>Streblomastix</taxon>
    </lineage>
</organism>
<dbReference type="InterPro" id="IPR011010">
    <property type="entry name" value="DNA_brk_join_enz"/>
</dbReference>